<evidence type="ECO:0000259" key="3">
    <source>
        <dbReference type="Pfam" id="PF14237"/>
    </source>
</evidence>
<dbReference type="InterPro" id="IPR001082">
    <property type="entry name" value="Pilin"/>
</dbReference>
<keyword evidence="2" id="KW-1133">Transmembrane helix</keyword>
<proteinExistence type="inferred from homology"/>
<feature type="transmembrane region" description="Helical" evidence="2">
    <location>
        <begin position="103"/>
        <end position="129"/>
    </location>
</feature>
<sequence>MSEWFHAQGNRQQGPLPAEQLIELFRSNEITLDTLVWRDGLPQWQPLRSVVDELGLIVPAVDAPASAPPPPVAPQPPILPPEAPYHAGASTALPPPRKGLSGCALTAIIGGVALLVLVPILAILAAIALPAYNDYVIKSKVAGAITALQPLKEQVQRFADDQGRCPGANDAGFPEAGSFASQGLSAVHIGRFNNGHCGIEATLAVPGKAIDGDLLWQEYDRDSGRWECTGESDNKYLPVQCRG</sequence>
<dbReference type="Gene3D" id="3.30.700.10">
    <property type="entry name" value="Glycoprotein, Type 4 Pilin"/>
    <property type="match status" value="1"/>
</dbReference>
<feature type="domain" description="GYF" evidence="3">
    <location>
        <begin position="4"/>
        <end position="50"/>
    </location>
</feature>
<keyword evidence="2" id="KW-0812">Transmembrane</keyword>
<dbReference type="Pfam" id="PF00114">
    <property type="entry name" value="Pilin"/>
    <property type="match status" value="1"/>
</dbReference>
<name>A0ABQ6T5E3_9GAMM</name>
<evidence type="ECO:0000313" key="5">
    <source>
        <dbReference type="Proteomes" id="UP000326367"/>
    </source>
</evidence>
<dbReference type="Proteomes" id="UP000326367">
    <property type="component" value="Unassembled WGS sequence"/>
</dbReference>
<gene>
    <name evidence="4" type="ORF">FJU31_00470</name>
</gene>
<comment type="caution">
    <text evidence="4">The sequence shown here is derived from an EMBL/GenBank/DDBJ whole genome shotgun (WGS) entry which is preliminary data.</text>
</comment>
<dbReference type="SUPFAM" id="SSF54523">
    <property type="entry name" value="Pili subunits"/>
    <property type="match status" value="1"/>
</dbReference>
<organism evidence="4 5">
    <name type="scientific">Stenotrophomonas cyclobalanopsidis</name>
    <dbReference type="NCBI Taxonomy" id="2771362"/>
    <lineage>
        <taxon>Bacteria</taxon>
        <taxon>Pseudomonadati</taxon>
        <taxon>Pseudomonadota</taxon>
        <taxon>Gammaproteobacteria</taxon>
        <taxon>Lysobacterales</taxon>
        <taxon>Lysobacteraceae</taxon>
        <taxon>Stenotrophomonas</taxon>
    </lineage>
</organism>
<keyword evidence="5" id="KW-1185">Reference proteome</keyword>
<evidence type="ECO:0000256" key="1">
    <source>
        <dbReference type="ARBA" id="ARBA00005233"/>
    </source>
</evidence>
<dbReference type="EMBL" id="VYKI01000001">
    <property type="protein sequence ID" value="KAA9004363.1"/>
    <property type="molecule type" value="Genomic_DNA"/>
</dbReference>
<dbReference type="InterPro" id="IPR025640">
    <property type="entry name" value="GYF_2"/>
</dbReference>
<evidence type="ECO:0000313" key="4">
    <source>
        <dbReference type="EMBL" id="KAA9004363.1"/>
    </source>
</evidence>
<dbReference type="RefSeq" id="WP_150453037.1">
    <property type="nucleotide sequence ID" value="NZ_VYKI01000001.1"/>
</dbReference>
<keyword evidence="2" id="KW-0472">Membrane</keyword>
<reference evidence="4 5" key="1">
    <citation type="journal article" date="2020" name="Antonie Van Leeuwenhoek">
        <title>Stenotrophomonas cyclobalanopsidis sp. nov., isolated from the leaf spot disease of Cyclobalanopsis patelliformis.</title>
        <authorList>
            <person name="Bian D.R."/>
            <person name="Xue H."/>
            <person name="Piao C.G."/>
            <person name="Li Y."/>
        </authorList>
    </citation>
    <scope>NUCLEOTIDE SEQUENCE [LARGE SCALE GENOMIC DNA]</scope>
    <source>
        <strain evidence="4 5">TPQG1-4</strain>
    </source>
</reference>
<dbReference type="InterPro" id="IPR045584">
    <property type="entry name" value="Pilin-like"/>
</dbReference>
<evidence type="ECO:0000256" key="2">
    <source>
        <dbReference type="SAM" id="Phobius"/>
    </source>
</evidence>
<comment type="similarity">
    <text evidence="1">Belongs to the N-Me-Phe pilin family.</text>
</comment>
<protein>
    <submittedName>
        <fullName evidence="4">DUF4339 domain-containing protein</fullName>
    </submittedName>
</protein>
<accession>A0ABQ6T5E3</accession>
<dbReference type="Pfam" id="PF14237">
    <property type="entry name" value="GYF_2"/>
    <property type="match status" value="1"/>
</dbReference>